<reference evidence="2" key="1">
    <citation type="journal article" date="2018" name="PLoS ONE">
        <title>Genomic analysis of an Argentinean isolate of Spodoptera frugiperda granulovirus reveals that various baculoviruses code for Lef-7 proteins with three F-box domains.</title>
        <authorList>
            <person name="Ferrelli M.L."/>
            <person name="Pidre M.L."/>
            <person name="Ghiringhelli P.D."/>
            <person name="Torres S."/>
            <person name="Fabre M.L."/>
            <person name="Masson T."/>
            <person name="Cedola M.T."/>
            <person name="Sciocco-Cap A."/>
            <person name="Romanowski V."/>
        </authorList>
    </citation>
    <scope>NUCLEOTIDE SEQUENCE</scope>
    <source>
        <strain evidence="2">ARG</strain>
    </source>
</reference>
<feature type="domain" description="Peptidase M60" evidence="1">
    <location>
        <begin position="40"/>
        <end position="334"/>
    </location>
</feature>
<sequence>MSLTCVANRAVDAKSYFVTVPTLKVPSFMRQTDTWIALHHNRVPVGVMTYTGVVVRCRIAAGWPAIEVRLRFLNNDGATEASVMVTSNDFVSHTLQHDSVLFVDYTLDSSETRVEVVVEGDVFDLPIFNSITSVELDFKGVYAGFPVPYALLELNAACILVPPDDKFTVIMLDLHELDHFYTQIVNLFNDMAGFRKDEENAYKVRFFVKADISGAGQAYYGRSWTAFSGPSLMSYLQVRPTNWLVFHELGHAYDMVFIAGNGLAEVWNNVYGDRMQYMMMNAAQRQTLASVYENGNRARIENQLIELIETYVPFQQWSFFRKLAFFVFIMNSGYGMEMWREINRQMRIIRAAQSSPVFPNVLLWLLELCSADLGAYYQLCNIQLPQYTAAMNYLIAPVFPYLNNIAQSKPALYPIKFLIEDFDLNDNKYSLKLYLESNLDLVRPQQLTQANLPFVTLVIRCVINDVQQVAGEMFGVYDGGLLVYEALVDDTGGFRIPRLTPGVYTMRPPRGKDRRYTISFQEVDNPGNYIIVTTSSPSTDVRELIYEEIDPFYFRDVGHALGLNDVHSVSFFINYITQEIEVHVNNRVINTHYGESIYFRLEISEPNAEFVIRGNGANIEQNVYVYKFVPNVTTITLRHLQASLERLIFMHRPYTSSPVTFRLLDNNVEAVTANTTIPSKMVRAKEELVYYSAWLDQRPIMIDIENEIRDKILLLVQSLQEDEEDYQLLNLEYNKYFPNYYRDVGEYRIDYLGYDDIVRIRYECNLLKQISVFTTFTAPNGPNADIGSDFYFSFGILRNNAVVFNAFFNGDQPITYKTDRLSIEDGLNLMIVHTQPERIKMYRNGQQLDVTFSSNNILTIEGNRLLM</sequence>
<organism evidence="2">
    <name type="scientific">Spodoptera frugiperda granulovirus</name>
    <dbReference type="NCBI Taxonomy" id="307454"/>
    <lineage>
        <taxon>Viruses</taxon>
        <taxon>Viruses incertae sedis</taxon>
        <taxon>Naldaviricetes</taxon>
        <taxon>Lefavirales</taxon>
        <taxon>Baculoviridae</taxon>
        <taxon>Betabaculovirus</taxon>
        <taxon>Betabaculovirus spofrugiperdae</taxon>
    </lineage>
</organism>
<dbReference type="PROSITE" id="PS51723">
    <property type="entry name" value="PEPTIDASE_M60"/>
    <property type="match status" value="1"/>
</dbReference>
<dbReference type="EMBL" id="MH170055">
    <property type="protein sequence ID" value="AXS01151.1"/>
    <property type="molecule type" value="Genomic_DNA"/>
</dbReference>
<protein>
    <submittedName>
        <fullName evidence="2">Enhancin-1</fullName>
    </submittedName>
</protein>
<proteinExistence type="predicted"/>
<dbReference type="InterPro" id="IPR031161">
    <property type="entry name" value="Peptidase_M60_dom"/>
</dbReference>
<dbReference type="Gene3D" id="3.40.390.80">
    <property type="entry name" value="Peptidase M60, enhancin-like domain 2"/>
    <property type="match status" value="1"/>
</dbReference>
<accession>A0A346QW51</accession>
<dbReference type="Pfam" id="PF13402">
    <property type="entry name" value="Peptidase_M60"/>
    <property type="match status" value="1"/>
</dbReference>
<evidence type="ECO:0000313" key="2">
    <source>
        <dbReference type="EMBL" id="AXS01151.1"/>
    </source>
</evidence>
<dbReference type="SMART" id="SM01276">
    <property type="entry name" value="M60-like"/>
    <property type="match status" value="1"/>
</dbReference>
<name>A0A346QW51_9BBAC</name>
<evidence type="ECO:0000259" key="1">
    <source>
        <dbReference type="PROSITE" id="PS51723"/>
    </source>
</evidence>